<feature type="compositionally biased region" description="Basic and acidic residues" evidence="1">
    <location>
        <begin position="1"/>
        <end position="16"/>
    </location>
</feature>
<keyword evidence="3" id="KW-1185">Reference proteome</keyword>
<dbReference type="AlphaFoldDB" id="A0A084FZP8"/>
<reference evidence="2 3" key="1">
    <citation type="journal article" date="2014" name="Genome Announc.">
        <title>Draft genome sequence of the pathogenic fungus Scedosporium apiospermum.</title>
        <authorList>
            <person name="Vandeputte P."/>
            <person name="Ghamrawi S."/>
            <person name="Rechenmann M."/>
            <person name="Iltis A."/>
            <person name="Giraud S."/>
            <person name="Fleury M."/>
            <person name="Thornton C."/>
            <person name="Delhaes L."/>
            <person name="Meyer W."/>
            <person name="Papon N."/>
            <person name="Bouchara J.P."/>
        </authorList>
    </citation>
    <scope>NUCLEOTIDE SEQUENCE [LARGE SCALE GENOMIC DNA]</scope>
    <source>
        <strain evidence="2 3">IHEM 14462</strain>
    </source>
</reference>
<sequence>MDERSLPRMADSDRKSSSSAESSSSLSRHYPLNGLDLSFSKYHHTRLTSTDIIAHQLWARFFDPAFKDKWDHCTILSCERGYAEIHKLRDRDLSLDIEVLQRSQVSYGGGFPANDAAYSESILGEPRFSAREITLDVVVLAALRRHVLETSHPEMRHWLKLVAKDYIGGPFDRTSPVYGLKDLDKMLIWDDVYPHYELGVQRDAQLRHLTNYAPHLLLQHVNFLFSKGPVLQHLRIDFTYSHWFSDTKKQVPPVLDERDSRVGRSLLPNRFWKLPPQEPGYEVPGFLPRQLQAIARDSRMARTRRSVSEPSRGEHMPIILQNAFGAPGPLSNLCRSKHAPPLPLQVPSSMNSPAPFVHHVTTSDDMIFFVPCPSLSTLDHRLRRRSLSRRHIANMFHEPPPLPDVSCDEAVAHALHSSRFCGWCASPEHASSACDYPKHARCKCRAFPIYHTAKTCPILCSRPCGNPFPTGSTRHPAASRSAGAEGAILARIAGGTRRAG</sequence>
<dbReference type="Proteomes" id="UP000028545">
    <property type="component" value="Unassembled WGS sequence"/>
</dbReference>
<evidence type="ECO:0000313" key="2">
    <source>
        <dbReference type="EMBL" id="KEZ40560.1"/>
    </source>
</evidence>
<dbReference type="RefSeq" id="XP_016640359.1">
    <property type="nucleotide sequence ID" value="XM_016790096.1"/>
</dbReference>
<dbReference type="EMBL" id="JOWA01000121">
    <property type="protein sequence ID" value="KEZ40560.1"/>
    <property type="molecule type" value="Genomic_DNA"/>
</dbReference>
<dbReference type="OrthoDB" id="5192057at2759"/>
<proteinExistence type="predicted"/>
<dbReference type="VEuPathDB" id="FungiDB:SAPIO_CDS8472"/>
<feature type="region of interest" description="Disordered" evidence="1">
    <location>
        <begin position="1"/>
        <end position="28"/>
    </location>
</feature>
<gene>
    <name evidence="2" type="ORF">SAPIO_CDS8472</name>
</gene>
<comment type="caution">
    <text evidence="2">The sequence shown here is derived from an EMBL/GenBank/DDBJ whole genome shotgun (WGS) entry which is preliminary data.</text>
</comment>
<organism evidence="2 3">
    <name type="scientific">Pseudallescheria apiosperma</name>
    <name type="common">Scedosporium apiospermum</name>
    <dbReference type="NCBI Taxonomy" id="563466"/>
    <lineage>
        <taxon>Eukaryota</taxon>
        <taxon>Fungi</taxon>
        <taxon>Dikarya</taxon>
        <taxon>Ascomycota</taxon>
        <taxon>Pezizomycotina</taxon>
        <taxon>Sordariomycetes</taxon>
        <taxon>Hypocreomycetidae</taxon>
        <taxon>Microascales</taxon>
        <taxon>Microascaceae</taxon>
        <taxon>Scedosporium</taxon>
    </lineage>
</organism>
<name>A0A084FZP8_PSEDA</name>
<evidence type="ECO:0000256" key="1">
    <source>
        <dbReference type="SAM" id="MobiDB-lite"/>
    </source>
</evidence>
<accession>A0A084FZP8</accession>
<protein>
    <submittedName>
        <fullName evidence="2">Uncharacterized protein</fullName>
    </submittedName>
</protein>
<evidence type="ECO:0000313" key="3">
    <source>
        <dbReference type="Proteomes" id="UP000028545"/>
    </source>
</evidence>
<dbReference type="KEGG" id="sapo:SAPIO_CDS8472"/>
<dbReference type="HOGENOM" id="CLU_545315_0_0_1"/>
<feature type="compositionally biased region" description="Low complexity" evidence="1">
    <location>
        <begin position="17"/>
        <end position="27"/>
    </location>
</feature>
<dbReference type="GeneID" id="27727544"/>